<dbReference type="AlphaFoldDB" id="A0A1F4RD55"/>
<keyword evidence="2" id="KW-0547">Nucleotide-binding</keyword>
<dbReference type="CDD" id="cd03261">
    <property type="entry name" value="ABC_Org_Solvent_Resistant"/>
    <property type="match status" value="1"/>
</dbReference>
<dbReference type="PANTHER" id="PTHR43023:SF6">
    <property type="entry name" value="INTERMEMBRANE PHOSPHOLIPID TRANSPORT SYSTEM ATP-BINDING PROTEIN MLAF"/>
    <property type="match status" value="1"/>
</dbReference>
<comment type="caution">
    <text evidence="5">The sequence shown here is derived from an EMBL/GenBank/DDBJ whole genome shotgun (WGS) entry which is preliminary data.</text>
</comment>
<evidence type="ECO:0000256" key="1">
    <source>
        <dbReference type="ARBA" id="ARBA00022448"/>
    </source>
</evidence>
<evidence type="ECO:0000256" key="2">
    <source>
        <dbReference type="ARBA" id="ARBA00022741"/>
    </source>
</evidence>
<dbReference type="PROSITE" id="PS00211">
    <property type="entry name" value="ABC_TRANSPORTER_1"/>
    <property type="match status" value="1"/>
</dbReference>
<name>A0A1F4RD55_UNCSA</name>
<dbReference type="PANTHER" id="PTHR43023">
    <property type="entry name" value="PROTEIN TRIGALACTOSYLDIACYLGLYCEROL 3, CHLOROPLASTIC"/>
    <property type="match status" value="1"/>
</dbReference>
<dbReference type="EMBL" id="METP01000028">
    <property type="protein sequence ID" value="OGC06112.1"/>
    <property type="molecule type" value="Genomic_DNA"/>
</dbReference>
<organism evidence="5 6">
    <name type="scientific">candidate division WOR-1 bacterium RIFCSPLOWO2_02_FULL_46_20</name>
    <dbReference type="NCBI Taxonomy" id="1802567"/>
    <lineage>
        <taxon>Bacteria</taxon>
        <taxon>Bacillati</taxon>
        <taxon>Saganbacteria</taxon>
    </lineage>
</organism>
<sequence length="242" mass="26327">MTIKIKNLKKSFGKIKVLDGVNYDIAEGASLAIIGPSGCGKSTLLKLLIGLDNPTAGSICIDEMDVAALSDDGLILLRKKIGMVFQTSALFDSLSVFENVAFSLREHSTLSEREIRRIVKGKLEMVDLAGTETLMPAELSGGMQKRVSIARALASDPKIILYDEPTTGLDPITSVTIENLMLKLSRELKVTSIIVTHVLQTVDRVARQVVMLHKGQFIETGSPEQTRKSQNEVVRQFITGGS</sequence>
<accession>A0A1F4RD55</accession>
<keyword evidence="1" id="KW-0813">Transport</keyword>
<dbReference type="SUPFAM" id="SSF52540">
    <property type="entry name" value="P-loop containing nucleoside triphosphate hydrolases"/>
    <property type="match status" value="1"/>
</dbReference>
<dbReference type="Pfam" id="PF00005">
    <property type="entry name" value="ABC_tran"/>
    <property type="match status" value="1"/>
</dbReference>
<dbReference type="InterPro" id="IPR027417">
    <property type="entry name" value="P-loop_NTPase"/>
</dbReference>
<dbReference type="Gene3D" id="3.40.50.300">
    <property type="entry name" value="P-loop containing nucleotide triphosphate hydrolases"/>
    <property type="match status" value="1"/>
</dbReference>
<dbReference type="GO" id="GO:0016887">
    <property type="term" value="F:ATP hydrolysis activity"/>
    <property type="evidence" value="ECO:0007669"/>
    <property type="project" value="InterPro"/>
</dbReference>
<evidence type="ECO:0000256" key="3">
    <source>
        <dbReference type="ARBA" id="ARBA00022840"/>
    </source>
</evidence>
<evidence type="ECO:0000313" key="6">
    <source>
        <dbReference type="Proteomes" id="UP000176938"/>
    </source>
</evidence>
<evidence type="ECO:0000259" key="4">
    <source>
        <dbReference type="PROSITE" id="PS50893"/>
    </source>
</evidence>
<dbReference type="InterPro" id="IPR003593">
    <property type="entry name" value="AAA+_ATPase"/>
</dbReference>
<dbReference type="SMART" id="SM00382">
    <property type="entry name" value="AAA"/>
    <property type="match status" value="1"/>
</dbReference>
<dbReference type="GO" id="GO:0005524">
    <property type="term" value="F:ATP binding"/>
    <property type="evidence" value="ECO:0007669"/>
    <property type="project" value="UniProtKB-KW"/>
</dbReference>
<evidence type="ECO:0000313" key="5">
    <source>
        <dbReference type="EMBL" id="OGC06112.1"/>
    </source>
</evidence>
<dbReference type="Proteomes" id="UP000176938">
    <property type="component" value="Unassembled WGS sequence"/>
</dbReference>
<reference evidence="5 6" key="1">
    <citation type="journal article" date="2016" name="Nat. Commun.">
        <title>Thousands of microbial genomes shed light on interconnected biogeochemical processes in an aquifer system.</title>
        <authorList>
            <person name="Anantharaman K."/>
            <person name="Brown C.T."/>
            <person name="Hug L.A."/>
            <person name="Sharon I."/>
            <person name="Castelle C.J."/>
            <person name="Probst A.J."/>
            <person name="Thomas B.C."/>
            <person name="Singh A."/>
            <person name="Wilkins M.J."/>
            <person name="Karaoz U."/>
            <person name="Brodie E.L."/>
            <person name="Williams K.H."/>
            <person name="Hubbard S.S."/>
            <person name="Banfield J.F."/>
        </authorList>
    </citation>
    <scope>NUCLEOTIDE SEQUENCE [LARGE SCALE GENOMIC DNA]</scope>
</reference>
<feature type="domain" description="ABC transporter" evidence="4">
    <location>
        <begin position="3"/>
        <end position="239"/>
    </location>
</feature>
<protein>
    <submittedName>
        <fullName evidence="5">ABC transporter ATP-binding protein</fullName>
    </submittedName>
</protein>
<proteinExistence type="predicted"/>
<dbReference type="InterPro" id="IPR003439">
    <property type="entry name" value="ABC_transporter-like_ATP-bd"/>
</dbReference>
<dbReference type="InterPro" id="IPR017871">
    <property type="entry name" value="ABC_transporter-like_CS"/>
</dbReference>
<gene>
    <name evidence="5" type="ORF">A3H38_01400</name>
</gene>
<keyword evidence="3 5" id="KW-0067">ATP-binding</keyword>
<dbReference type="PROSITE" id="PS50893">
    <property type="entry name" value="ABC_TRANSPORTER_2"/>
    <property type="match status" value="1"/>
</dbReference>